<dbReference type="EMBL" id="CP001016">
    <property type="protein sequence ID" value="ACB95131.1"/>
    <property type="molecule type" value="Genomic_DNA"/>
</dbReference>
<evidence type="ECO:0000256" key="1">
    <source>
        <dbReference type="SAM" id="Phobius"/>
    </source>
</evidence>
<reference evidence="3" key="1">
    <citation type="submission" date="2008-03" db="EMBL/GenBank/DDBJ databases">
        <title>Complete sequence of chromosome of Beijerinckia indica subsp. indica ATCC 9039.</title>
        <authorList>
            <consortium name="US DOE Joint Genome Institute"/>
            <person name="Copeland A."/>
            <person name="Lucas S."/>
            <person name="Lapidus A."/>
            <person name="Glavina del Rio T."/>
            <person name="Dalin E."/>
            <person name="Tice H."/>
            <person name="Bruce D."/>
            <person name="Goodwin L."/>
            <person name="Pitluck S."/>
            <person name="LaButti K."/>
            <person name="Schmutz J."/>
            <person name="Larimer F."/>
            <person name="Land M."/>
            <person name="Hauser L."/>
            <person name="Kyrpides N."/>
            <person name="Mikhailova N."/>
            <person name="Dunfield P.F."/>
            <person name="Dedysh S.N."/>
            <person name="Liesack W."/>
            <person name="Saw J.H."/>
            <person name="Alam M."/>
            <person name="Chen Y."/>
            <person name="Murrell J.C."/>
            <person name="Richardson P."/>
        </authorList>
    </citation>
    <scope>NUCLEOTIDE SEQUENCE [LARGE SCALE GENOMIC DNA]</scope>
    <source>
        <strain evidence="3">ATCC 9039 / DSM 1715 / NCIMB 8712</strain>
    </source>
</reference>
<keyword evidence="3" id="KW-1185">Reference proteome</keyword>
<feature type="transmembrane region" description="Helical" evidence="1">
    <location>
        <begin position="20"/>
        <end position="39"/>
    </location>
</feature>
<protein>
    <submittedName>
        <fullName evidence="2">Uncharacterized protein</fullName>
    </submittedName>
</protein>
<keyword evidence="1" id="KW-0472">Membrane</keyword>
<dbReference type="Proteomes" id="UP000001695">
    <property type="component" value="Chromosome"/>
</dbReference>
<dbReference type="KEGG" id="bid:Bind_1498"/>
<reference evidence="2 3" key="2">
    <citation type="journal article" date="2010" name="J. Bacteriol.">
        <title>Complete genome sequence of Beijerinckia indica subsp. indica.</title>
        <authorList>
            <person name="Tamas I."/>
            <person name="Dedysh S.N."/>
            <person name="Liesack W."/>
            <person name="Stott M.B."/>
            <person name="Alam M."/>
            <person name="Murrell J.C."/>
            <person name="Dunfield P.F."/>
        </authorList>
    </citation>
    <scope>NUCLEOTIDE SEQUENCE [LARGE SCALE GENOMIC DNA]</scope>
    <source>
        <strain evidence="3">ATCC 9039 / DSM 1715 / NCIMB 8712</strain>
    </source>
</reference>
<proteinExistence type="predicted"/>
<gene>
    <name evidence="2" type="ordered locus">Bind_1498</name>
</gene>
<dbReference type="HOGENOM" id="CLU_2477068_0_0_5"/>
<organism evidence="2 3">
    <name type="scientific">Beijerinckia indica subsp. indica (strain ATCC 9039 / DSM 1715 / NCIMB 8712)</name>
    <dbReference type="NCBI Taxonomy" id="395963"/>
    <lineage>
        <taxon>Bacteria</taxon>
        <taxon>Pseudomonadati</taxon>
        <taxon>Pseudomonadota</taxon>
        <taxon>Alphaproteobacteria</taxon>
        <taxon>Hyphomicrobiales</taxon>
        <taxon>Beijerinckiaceae</taxon>
        <taxon>Beijerinckia</taxon>
    </lineage>
</organism>
<accession>B2IKU3</accession>
<evidence type="ECO:0000313" key="3">
    <source>
        <dbReference type="Proteomes" id="UP000001695"/>
    </source>
</evidence>
<evidence type="ECO:0000313" key="2">
    <source>
        <dbReference type="EMBL" id="ACB95131.1"/>
    </source>
</evidence>
<dbReference type="AlphaFoldDB" id="B2IKU3"/>
<sequence length="87" mass="9493">MSPLLRQTQTASLILKLSASWISCVMSAFLTMAAAPAALKDAVLLDTCRKLKLISDTTYKKLKHILDMRNDIGISPRPTIISTLSSC</sequence>
<keyword evidence="1" id="KW-1133">Transmembrane helix</keyword>
<name>B2IKU3_BEII9</name>
<keyword evidence="1" id="KW-0812">Transmembrane</keyword>
<dbReference type="STRING" id="395963.Bind_1498"/>